<evidence type="ECO:0000313" key="1">
    <source>
        <dbReference type="EMBL" id="ORX78825.1"/>
    </source>
</evidence>
<gene>
    <name evidence="1" type="ORF">BCR32DRAFT_301343</name>
</gene>
<keyword evidence="2" id="KW-1185">Reference proteome</keyword>
<dbReference type="Proteomes" id="UP000193944">
    <property type="component" value="Unassembled WGS sequence"/>
</dbReference>
<name>A0A1Y1WZK5_9FUNG</name>
<reference evidence="1 2" key="1">
    <citation type="submission" date="2016-08" db="EMBL/GenBank/DDBJ databases">
        <title>A Parts List for Fungal Cellulosomes Revealed by Comparative Genomics.</title>
        <authorList>
            <consortium name="DOE Joint Genome Institute"/>
            <person name="Haitjema C.H."/>
            <person name="Gilmore S.P."/>
            <person name="Henske J.K."/>
            <person name="Solomon K.V."/>
            <person name="De Groot R."/>
            <person name="Kuo A."/>
            <person name="Mondo S.J."/>
            <person name="Salamov A.A."/>
            <person name="Labutti K."/>
            <person name="Zhao Z."/>
            <person name="Chiniquy J."/>
            <person name="Barry K."/>
            <person name="Brewer H.M."/>
            <person name="Purvine S.O."/>
            <person name="Wright A.T."/>
            <person name="Boxma B."/>
            <person name="Van Alen T."/>
            <person name="Hackstein J.H."/>
            <person name="Baker S.E."/>
            <person name="Grigoriev I.V."/>
            <person name="O'Malley M.A."/>
        </authorList>
    </citation>
    <scope>NUCLEOTIDE SEQUENCE [LARGE SCALE GENOMIC DNA]</scope>
    <source>
        <strain evidence="1 2">S4</strain>
    </source>
</reference>
<dbReference type="EMBL" id="MCFG01000196">
    <property type="protein sequence ID" value="ORX78825.1"/>
    <property type="molecule type" value="Genomic_DNA"/>
</dbReference>
<accession>A0A1Y1WZK5</accession>
<comment type="caution">
    <text evidence="1">The sequence shown here is derived from an EMBL/GenBank/DDBJ whole genome shotgun (WGS) entry which is preliminary data.</text>
</comment>
<organism evidence="1 2">
    <name type="scientific">Anaeromyces robustus</name>
    <dbReference type="NCBI Taxonomy" id="1754192"/>
    <lineage>
        <taxon>Eukaryota</taxon>
        <taxon>Fungi</taxon>
        <taxon>Fungi incertae sedis</taxon>
        <taxon>Chytridiomycota</taxon>
        <taxon>Chytridiomycota incertae sedis</taxon>
        <taxon>Neocallimastigomycetes</taxon>
        <taxon>Neocallimastigales</taxon>
        <taxon>Neocallimastigaceae</taxon>
        <taxon>Anaeromyces</taxon>
    </lineage>
</organism>
<dbReference type="AlphaFoldDB" id="A0A1Y1WZK5"/>
<sequence length="133" mass="14474">MLTIFLIGGREPGLLLQSSPGVLPPGVSPPLLILPPFSLGPLPPGTSLPGIFLLPGVLPPGVLPPGFNEITNNSPYKKEWKCLFKCQTESGTYSKSPYLLRSAALLNDIMLVFCKRQHILFNKFKTNLSSRTD</sequence>
<evidence type="ECO:0000313" key="2">
    <source>
        <dbReference type="Proteomes" id="UP000193944"/>
    </source>
</evidence>
<protein>
    <submittedName>
        <fullName evidence="1">Uncharacterized protein</fullName>
    </submittedName>
</protein>
<proteinExistence type="predicted"/>
<reference evidence="1 2" key="2">
    <citation type="submission" date="2016-08" db="EMBL/GenBank/DDBJ databases">
        <title>Pervasive Adenine N6-methylation of Active Genes in Fungi.</title>
        <authorList>
            <consortium name="DOE Joint Genome Institute"/>
            <person name="Mondo S.J."/>
            <person name="Dannebaum R.O."/>
            <person name="Kuo R.C."/>
            <person name="Labutti K."/>
            <person name="Haridas S."/>
            <person name="Kuo A."/>
            <person name="Salamov A."/>
            <person name="Ahrendt S.R."/>
            <person name="Lipzen A."/>
            <person name="Sullivan W."/>
            <person name="Andreopoulos W.B."/>
            <person name="Clum A."/>
            <person name="Lindquist E."/>
            <person name="Daum C."/>
            <person name="Ramamoorthy G.K."/>
            <person name="Gryganskyi A."/>
            <person name="Culley D."/>
            <person name="Magnuson J.K."/>
            <person name="James T.Y."/>
            <person name="O'Malley M.A."/>
            <person name="Stajich J.E."/>
            <person name="Spatafora J.W."/>
            <person name="Visel A."/>
            <person name="Grigoriev I.V."/>
        </authorList>
    </citation>
    <scope>NUCLEOTIDE SEQUENCE [LARGE SCALE GENOMIC DNA]</scope>
    <source>
        <strain evidence="1 2">S4</strain>
    </source>
</reference>